<feature type="transmembrane region" description="Helical" evidence="1">
    <location>
        <begin position="408"/>
        <end position="426"/>
    </location>
</feature>
<feature type="transmembrane region" description="Helical" evidence="1">
    <location>
        <begin position="1120"/>
        <end position="1140"/>
    </location>
</feature>
<feature type="transmembrane region" description="Helical" evidence="1">
    <location>
        <begin position="929"/>
        <end position="949"/>
    </location>
</feature>
<feature type="transmembrane region" description="Helical" evidence="1">
    <location>
        <begin position="593"/>
        <end position="610"/>
    </location>
</feature>
<dbReference type="RefSeq" id="WP_093674174.1">
    <property type="nucleotide sequence ID" value="NZ_FOOY01000023.1"/>
</dbReference>
<feature type="transmembrane region" description="Helical" evidence="1">
    <location>
        <begin position="852"/>
        <end position="872"/>
    </location>
</feature>
<feature type="transmembrane region" description="Helical" evidence="1">
    <location>
        <begin position="347"/>
        <end position="365"/>
    </location>
</feature>
<feature type="transmembrane region" description="Helical" evidence="1">
    <location>
        <begin position="669"/>
        <end position="690"/>
    </location>
</feature>
<feature type="transmembrane region" description="Helical" evidence="1">
    <location>
        <begin position="903"/>
        <end position="923"/>
    </location>
</feature>
<feature type="transmembrane region" description="Helical" evidence="1">
    <location>
        <begin position="377"/>
        <end position="396"/>
    </location>
</feature>
<feature type="transmembrane region" description="Helical" evidence="1">
    <location>
        <begin position="118"/>
        <end position="140"/>
    </location>
</feature>
<feature type="transmembrane region" description="Helical" evidence="1">
    <location>
        <begin position="1193"/>
        <end position="1213"/>
    </location>
</feature>
<name>A0A1I2UZE0_9BACL</name>
<dbReference type="STRING" id="269670.SAMN02982927_02903"/>
<feature type="transmembrane region" description="Helical" evidence="1">
    <location>
        <begin position="1168"/>
        <end position="1187"/>
    </location>
</feature>
<organism evidence="2 3">
    <name type="scientific">Sporolactobacillus nakayamae</name>
    <dbReference type="NCBI Taxonomy" id="269670"/>
    <lineage>
        <taxon>Bacteria</taxon>
        <taxon>Bacillati</taxon>
        <taxon>Bacillota</taxon>
        <taxon>Bacilli</taxon>
        <taxon>Bacillales</taxon>
        <taxon>Sporolactobacillaceae</taxon>
        <taxon>Sporolactobacillus</taxon>
    </lineage>
</organism>
<keyword evidence="1" id="KW-1133">Transmembrane helix</keyword>
<feature type="transmembrane region" description="Helical" evidence="1">
    <location>
        <begin position="643"/>
        <end position="663"/>
    </location>
</feature>
<reference evidence="3" key="1">
    <citation type="submission" date="2016-10" db="EMBL/GenBank/DDBJ databases">
        <authorList>
            <person name="Varghese N."/>
            <person name="Submissions S."/>
        </authorList>
    </citation>
    <scope>NUCLEOTIDE SEQUENCE [LARGE SCALE GENOMIC DNA]</scope>
    <source>
        <strain evidence="3">ATCC 700379</strain>
    </source>
</reference>
<feature type="transmembrane region" description="Helical" evidence="1">
    <location>
        <begin position="1065"/>
        <end position="1082"/>
    </location>
</feature>
<evidence type="ECO:0000313" key="2">
    <source>
        <dbReference type="EMBL" id="SFG82468.1"/>
    </source>
</evidence>
<dbReference type="AlphaFoldDB" id="A0A1I2UZE0"/>
<feature type="transmembrane region" description="Helical" evidence="1">
    <location>
        <begin position="298"/>
        <end position="314"/>
    </location>
</feature>
<dbReference type="Proteomes" id="UP000198752">
    <property type="component" value="Unassembled WGS sequence"/>
</dbReference>
<keyword evidence="1" id="KW-0812">Transmembrane</keyword>
<feature type="transmembrane region" description="Helical" evidence="1">
    <location>
        <begin position="178"/>
        <end position="200"/>
    </location>
</feature>
<feature type="transmembrane region" description="Helical" evidence="1">
    <location>
        <begin position="321"/>
        <end position="341"/>
    </location>
</feature>
<protein>
    <recommendedName>
        <fullName evidence="4">DUF2157 domain-containing protein</fullName>
    </recommendedName>
</protein>
<feature type="transmembrane region" description="Helical" evidence="1">
    <location>
        <begin position="152"/>
        <end position="172"/>
    </location>
</feature>
<feature type="transmembrane region" description="Helical" evidence="1">
    <location>
        <begin position="616"/>
        <end position="636"/>
    </location>
</feature>
<proteinExistence type="predicted"/>
<feature type="transmembrane region" description="Helical" evidence="1">
    <location>
        <begin position="878"/>
        <end position="896"/>
    </location>
</feature>
<sequence>MSDRTHSFFVEVEGMLRGGYLTKAEASRLRTAYTKYIANVNAMPQDQHTSQAIPQKTITETTSQLKIHQKNAVSVQKPLKRKLTKEQLREKNLTLVLILGVSFLLLGGFILATTNWGAMNAFIKMLAILSVSIVFSLMSYVARKLQIRQTAFAFTTLSALFLPIVIVCASYYQLLGNYFALHGYGATLLGCLSSLLFALLYRWIARRYSSRLFEGLSLLFGYTALCFGAYFLTHQTTAWQVTINLFSLVWLAAPHFWTRARRSRLFSCTLKYERIFTQALVAVNALLALLFWQPVITYSIVSVFISCAFLWCVYKGMSKGYHAVYLFFCAQAFYQVTLYAHNYSLSIISWTVLLAFYIAISEYGIQRFADPVWARVYRRLSAGSAFTFSIGIPLYTYSEVIATPNRAAYLWSLLALVGIIGMLVMLTKRHQEKRFPYVTLFAVYALVFDVCILLQSSLATELRSLMLLSFLLFISLFLYKHAARFMKRYQTALPIVTGCVLFISLAAGYLIFDKWEWLIWAAAVWMLLLVTSLVHSGTVATFTGHTNAAWLGIVLIVLFPNTCPESVQLAAASAVLLGYHLIARAYAPAVRRTVLYTSGGYYVICLLFIVNERSLAPTLPDLAVLIFGSLLSAVFLKRGPSKFWALPHGLLTGAALLYPTWLLASYGAALTWVVLYLEAVAFGVAAASCLLMKKRDLIPGTIYYWMTHLFMLMSVALIWNSFFDMPVLPLVSVLPAASYMYYCYKTRSKIARLVSFCASALLVLGLLENLRRYFLISGISFWQCVSVTAVLLFLFYLKANGSWRKTAFYPTLIFLGLAAPTAFLDPFYWMIIPLAGFAWFTWTAVKLLQKYVFSTIVFALIFLWGLRIQEVLHMTETSVYAFALTALAAILCWLFSKEPWRKVLHPAVFILLSLTALTAVSAAWDPLGILVTLIGIGASLVLLVFFYVYQYRDLTFLPMLFLSVLLWINLGEAPFMIKTASLLTSSLVLFALSLSMRTPLFERDKKRRSFSFNYELITAFIYVFAFYGYMNAHAIYFGKLGAACLVAVYCGLAAYRSIHALERKLWMNSALVTFLWPIALVLQKSPLLPFINHVLFSAALLAVISISCRKLWIINRNTRMLEWITVGLIYLRLMLLALMIGETGTLLTFAIVALIGTIAGFLLKYKSYFFSSIAALIISLLYNRRHMWIELPWWFYLVIGGFTLIAIASVAEWTRQDKLRRVKLSLPPRESLVQKVKHYLRAWR</sequence>
<feature type="transmembrane region" description="Helical" evidence="1">
    <location>
        <begin position="1088"/>
        <end position="1108"/>
    </location>
</feature>
<evidence type="ECO:0000256" key="1">
    <source>
        <dbReference type="SAM" id="Phobius"/>
    </source>
</evidence>
<gene>
    <name evidence="2" type="ORF">SAMN02982927_02903</name>
</gene>
<dbReference type="OrthoDB" id="1815069at2"/>
<feature type="transmembrane region" description="Helical" evidence="1">
    <location>
        <begin position="702"/>
        <end position="719"/>
    </location>
</feature>
<feature type="transmembrane region" description="Helical" evidence="1">
    <location>
        <begin position="92"/>
        <end position="112"/>
    </location>
</feature>
<keyword evidence="3" id="KW-1185">Reference proteome</keyword>
<keyword evidence="1" id="KW-0472">Membrane</keyword>
<evidence type="ECO:0000313" key="3">
    <source>
        <dbReference type="Proteomes" id="UP000198752"/>
    </source>
</evidence>
<feature type="transmembrane region" description="Helical" evidence="1">
    <location>
        <begin position="462"/>
        <end position="479"/>
    </location>
</feature>
<feature type="transmembrane region" description="Helical" evidence="1">
    <location>
        <begin position="212"/>
        <end position="232"/>
    </location>
</feature>
<feature type="transmembrane region" description="Helical" evidence="1">
    <location>
        <begin position="438"/>
        <end position="456"/>
    </location>
</feature>
<feature type="transmembrane region" description="Helical" evidence="1">
    <location>
        <begin position="491"/>
        <end position="511"/>
    </location>
</feature>
<feature type="transmembrane region" description="Helical" evidence="1">
    <location>
        <begin position="1036"/>
        <end position="1058"/>
    </location>
</feature>
<feature type="transmembrane region" description="Helical" evidence="1">
    <location>
        <begin position="238"/>
        <end position="254"/>
    </location>
</feature>
<feature type="transmembrane region" description="Helical" evidence="1">
    <location>
        <begin position="275"/>
        <end position="292"/>
    </location>
</feature>
<feature type="transmembrane region" description="Helical" evidence="1">
    <location>
        <begin position="1012"/>
        <end position="1030"/>
    </location>
</feature>
<feature type="transmembrane region" description="Helical" evidence="1">
    <location>
        <begin position="517"/>
        <end position="535"/>
    </location>
</feature>
<feature type="transmembrane region" description="Helical" evidence="1">
    <location>
        <begin position="983"/>
        <end position="1000"/>
    </location>
</feature>
<feature type="transmembrane region" description="Helical" evidence="1">
    <location>
        <begin position="750"/>
        <end position="767"/>
    </location>
</feature>
<evidence type="ECO:0008006" key="4">
    <source>
        <dbReference type="Google" id="ProtNLM"/>
    </source>
</evidence>
<dbReference type="EMBL" id="FOOY01000023">
    <property type="protein sequence ID" value="SFG82468.1"/>
    <property type="molecule type" value="Genomic_DNA"/>
</dbReference>
<feature type="transmembrane region" description="Helical" evidence="1">
    <location>
        <begin position="956"/>
        <end position="977"/>
    </location>
</feature>
<accession>A0A1I2UZE0</accession>
<feature type="transmembrane region" description="Helical" evidence="1">
    <location>
        <begin position="1146"/>
        <end position="1163"/>
    </location>
</feature>
<feature type="transmembrane region" description="Helical" evidence="1">
    <location>
        <begin position="773"/>
        <end position="795"/>
    </location>
</feature>